<accession>A0A443I4P6</accession>
<sequence length="170" mass="18752">MPQQAFSQAGIGGCSLIIGGGRRRIGCYGGKRENDGLLAGNRVAAIIANSPLAWILLVLVTVKMMVKLTRLGRREDIREIGFWASQRPDWVTLEDSSDDPPIARRKEKSRIQGGSRNRSCVLLKTQTDRQTTVQYELVHPQSTHTHTTHNPRTGSGATRHRDAGPAWTVS</sequence>
<reference evidence="3 4" key="1">
    <citation type="journal article" date="2018" name="Front. Microbiol.">
        <title>Genomic and genetic insights into a cosmopolitan fungus, Paecilomyces variotii (Eurotiales).</title>
        <authorList>
            <person name="Urquhart A.S."/>
            <person name="Mondo S.J."/>
            <person name="Makela M.R."/>
            <person name="Hane J.K."/>
            <person name="Wiebenga A."/>
            <person name="He G."/>
            <person name="Mihaltcheva S."/>
            <person name="Pangilinan J."/>
            <person name="Lipzen A."/>
            <person name="Barry K."/>
            <person name="de Vries R.P."/>
            <person name="Grigoriev I.V."/>
            <person name="Idnurm A."/>
        </authorList>
    </citation>
    <scope>NUCLEOTIDE SEQUENCE [LARGE SCALE GENOMIC DNA]</scope>
    <source>
        <strain evidence="3 4">CBS 101075</strain>
    </source>
</reference>
<protein>
    <submittedName>
        <fullName evidence="3">Uncharacterized protein</fullName>
    </submittedName>
</protein>
<proteinExistence type="predicted"/>
<dbReference type="Proteomes" id="UP000283841">
    <property type="component" value="Unassembled WGS sequence"/>
</dbReference>
<keyword evidence="2" id="KW-1133">Transmembrane helix</keyword>
<name>A0A443I4P6_BYSSP</name>
<dbReference type="EMBL" id="RCNU01000001">
    <property type="protein sequence ID" value="RWQ99073.1"/>
    <property type="molecule type" value="Genomic_DNA"/>
</dbReference>
<dbReference type="GeneID" id="39597902"/>
<evidence type="ECO:0000256" key="2">
    <source>
        <dbReference type="SAM" id="Phobius"/>
    </source>
</evidence>
<dbReference type="VEuPathDB" id="FungiDB:C8Q69DRAFT_440185"/>
<dbReference type="RefSeq" id="XP_028488718.1">
    <property type="nucleotide sequence ID" value="XM_028628625.1"/>
</dbReference>
<keyword evidence="2" id="KW-0472">Membrane</keyword>
<keyword evidence="4" id="KW-1185">Reference proteome</keyword>
<comment type="caution">
    <text evidence="3">The sequence shown here is derived from an EMBL/GenBank/DDBJ whole genome shotgun (WGS) entry which is preliminary data.</text>
</comment>
<dbReference type="AlphaFoldDB" id="A0A443I4P6"/>
<evidence type="ECO:0000313" key="4">
    <source>
        <dbReference type="Proteomes" id="UP000283841"/>
    </source>
</evidence>
<gene>
    <name evidence="3" type="ORF">C8Q69DRAFT_440185</name>
</gene>
<feature type="compositionally biased region" description="Polar residues" evidence="1">
    <location>
        <begin position="139"/>
        <end position="156"/>
    </location>
</feature>
<evidence type="ECO:0000256" key="1">
    <source>
        <dbReference type="SAM" id="MobiDB-lite"/>
    </source>
</evidence>
<evidence type="ECO:0000313" key="3">
    <source>
        <dbReference type="EMBL" id="RWQ99073.1"/>
    </source>
</evidence>
<feature type="region of interest" description="Disordered" evidence="1">
    <location>
        <begin position="94"/>
        <end position="119"/>
    </location>
</feature>
<organism evidence="3 4">
    <name type="scientific">Byssochlamys spectabilis</name>
    <name type="common">Paecilomyces variotii</name>
    <dbReference type="NCBI Taxonomy" id="264951"/>
    <lineage>
        <taxon>Eukaryota</taxon>
        <taxon>Fungi</taxon>
        <taxon>Dikarya</taxon>
        <taxon>Ascomycota</taxon>
        <taxon>Pezizomycotina</taxon>
        <taxon>Eurotiomycetes</taxon>
        <taxon>Eurotiomycetidae</taxon>
        <taxon>Eurotiales</taxon>
        <taxon>Thermoascaceae</taxon>
        <taxon>Paecilomyces</taxon>
    </lineage>
</organism>
<feature type="region of interest" description="Disordered" evidence="1">
    <location>
        <begin position="139"/>
        <end position="170"/>
    </location>
</feature>
<feature type="transmembrane region" description="Helical" evidence="2">
    <location>
        <begin position="43"/>
        <end position="66"/>
    </location>
</feature>
<keyword evidence="2" id="KW-0812">Transmembrane</keyword>